<proteinExistence type="predicted"/>
<keyword evidence="1" id="KW-0175">Coiled coil</keyword>
<feature type="compositionally biased region" description="Basic and acidic residues" evidence="2">
    <location>
        <begin position="56"/>
        <end position="111"/>
    </location>
</feature>
<dbReference type="InterPro" id="IPR016090">
    <property type="entry name" value="PLA2-like_dom"/>
</dbReference>
<feature type="region of interest" description="Disordered" evidence="2">
    <location>
        <begin position="772"/>
        <end position="799"/>
    </location>
</feature>
<reference evidence="6" key="1">
    <citation type="submission" date="2025-08" db="UniProtKB">
        <authorList>
            <consortium name="RefSeq"/>
        </authorList>
    </citation>
    <scope>IDENTIFICATION</scope>
</reference>
<keyword evidence="3" id="KW-0732">Signal</keyword>
<protein>
    <submittedName>
        <fullName evidence="6">Uncharacterized protein LOC100205069</fullName>
    </submittedName>
</protein>
<accession>A0ABM4CKR7</accession>
<feature type="chain" id="PRO_5047512324" evidence="3">
    <location>
        <begin position="24"/>
        <end position="817"/>
    </location>
</feature>
<feature type="domain" description="Phospholipase A2-like central" evidence="4">
    <location>
        <begin position="425"/>
        <end position="497"/>
    </location>
</feature>
<feature type="region of interest" description="Disordered" evidence="2">
    <location>
        <begin position="51"/>
        <end position="184"/>
    </location>
</feature>
<dbReference type="SUPFAM" id="SSF48619">
    <property type="entry name" value="Phospholipase A2, PLA2"/>
    <property type="match status" value="1"/>
</dbReference>
<dbReference type="Proteomes" id="UP001652625">
    <property type="component" value="Chromosome 09"/>
</dbReference>
<feature type="compositionally biased region" description="Low complexity" evidence="2">
    <location>
        <begin position="167"/>
        <end position="178"/>
    </location>
</feature>
<evidence type="ECO:0000259" key="4">
    <source>
        <dbReference type="Pfam" id="PF05826"/>
    </source>
</evidence>
<dbReference type="Gene3D" id="1.20.90.10">
    <property type="entry name" value="Phospholipase A2 domain"/>
    <property type="match status" value="1"/>
</dbReference>
<dbReference type="GeneID" id="100205069"/>
<evidence type="ECO:0000256" key="3">
    <source>
        <dbReference type="SAM" id="SignalP"/>
    </source>
</evidence>
<sequence length="817" mass="93415">MSRSLWDVLFPVIFLICIKLASSSDLNATTVSNSSLNSSAAFLNTTETATNLSNKTDSDEKSSEPLKKEDEKHILNIETEKKPSEINEQLKLKKEKEKNNFVQKNENDKKKVSSTMHKQNEEKNKKKAKKKLSWKISSTSHFSKPSKTKYKESAKEKDYEDEEYDSEYTSTSYDDPSSNEYHENDEYYAGEGHGFDSTYNDNGNGQPQQIDQGYNYNYNIHPNKNPPIDSQLYEYKSFPLQSSGPYQYQSYEEPNYASNYSPNLGSSIANIGIDGVVPSIGNVVQNSIGATVLEPAFRSTPIGQTSLGSTGLTPDEYRQLEDGFQPITSNQLANQPDDVGAFSYVKKRTQNNHKTKKKDGRIGRKHVSKQVHNTTSIKHSKIDKTYKRTIMIGNRVCGSKKHIDIHYQSEIAKKGEVVEDISSSLRATDSCCNEHNECQRVVPAKSTKYGFQNDIEYDIMACSCDAKFRACLKNANSYTADAVGHLYFNTLKIPCLTFEQEVVPDVKNSIKEVSNIVSVVPDVETEHEVVGGAQLVVSPRGLSRMENDRETVKGLWNKLVNKIPTTSKENVLEPFLVTSPFRTNAQQTVLKTEQEDQLANMSTKKIDHESEALSNLHYNKEDLLSVSLPPHKEDFLATQQKELEQAKSSQLQNEKHVYYVKKLAEDPVTSQKDEDQSRYQTDHFRIQNESEQLRLHKENEIQSLQKEVEHFQKQSDQNHIQKDIYLAKFQKEVEQPRIQKEIEQNRPGLEIEQQRIRLQKEIEQMQEQENNLEKIKKRKRPNIMNPNPSPNNPNPYSKLRGVVTVPEAYYPRVSLYR</sequence>
<feature type="signal peptide" evidence="3">
    <location>
        <begin position="1"/>
        <end position="23"/>
    </location>
</feature>
<feature type="compositionally biased region" description="Polar residues" evidence="2">
    <location>
        <begin position="135"/>
        <end position="145"/>
    </location>
</feature>
<evidence type="ECO:0000256" key="1">
    <source>
        <dbReference type="SAM" id="Coils"/>
    </source>
</evidence>
<dbReference type="PANTHER" id="PTHR12253">
    <property type="entry name" value="RH14732P"/>
    <property type="match status" value="1"/>
</dbReference>
<organism evidence="5 6">
    <name type="scientific">Hydra vulgaris</name>
    <name type="common">Hydra</name>
    <name type="synonym">Hydra attenuata</name>
    <dbReference type="NCBI Taxonomy" id="6087"/>
    <lineage>
        <taxon>Eukaryota</taxon>
        <taxon>Metazoa</taxon>
        <taxon>Cnidaria</taxon>
        <taxon>Hydrozoa</taxon>
        <taxon>Hydroidolina</taxon>
        <taxon>Anthoathecata</taxon>
        <taxon>Aplanulata</taxon>
        <taxon>Hydridae</taxon>
        <taxon>Hydra</taxon>
    </lineage>
</organism>
<dbReference type="RefSeq" id="XP_065662364.1">
    <property type="nucleotide sequence ID" value="XM_065806292.1"/>
</dbReference>
<dbReference type="Pfam" id="PF05826">
    <property type="entry name" value="Phospholip_A2_2"/>
    <property type="match status" value="1"/>
</dbReference>
<evidence type="ECO:0000313" key="5">
    <source>
        <dbReference type="Proteomes" id="UP001652625"/>
    </source>
</evidence>
<keyword evidence="5" id="KW-1185">Reference proteome</keyword>
<dbReference type="InterPro" id="IPR036444">
    <property type="entry name" value="PLipase_A2_dom_sf"/>
</dbReference>
<feature type="coiled-coil region" evidence="1">
    <location>
        <begin position="687"/>
        <end position="714"/>
    </location>
</feature>
<gene>
    <name evidence="6" type="primary">LOC100205069</name>
</gene>
<evidence type="ECO:0000313" key="6">
    <source>
        <dbReference type="RefSeq" id="XP_065662364.1"/>
    </source>
</evidence>
<name>A0ABM4CKR7_HYDVU</name>
<evidence type="ECO:0000256" key="2">
    <source>
        <dbReference type="SAM" id="MobiDB-lite"/>
    </source>
</evidence>
<feature type="compositionally biased region" description="Basic and acidic residues" evidence="2">
    <location>
        <begin position="149"/>
        <end position="158"/>
    </location>
</feature>